<evidence type="ECO:0000313" key="2">
    <source>
        <dbReference type="Proteomes" id="UP001187531"/>
    </source>
</evidence>
<keyword evidence="2" id="KW-1185">Reference proteome</keyword>
<organism evidence="1 2">
    <name type="scientific">Artemia franciscana</name>
    <name type="common">Brine shrimp</name>
    <name type="synonym">Artemia sanfranciscana</name>
    <dbReference type="NCBI Taxonomy" id="6661"/>
    <lineage>
        <taxon>Eukaryota</taxon>
        <taxon>Metazoa</taxon>
        <taxon>Ecdysozoa</taxon>
        <taxon>Arthropoda</taxon>
        <taxon>Crustacea</taxon>
        <taxon>Branchiopoda</taxon>
        <taxon>Anostraca</taxon>
        <taxon>Artemiidae</taxon>
        <taxon>Artemia</taxon>
    </lineage>
</organism>
<sequence>MVIQDLTWKYLPSPSGSSLLSQKSNTLEVTECVNEMKNGARGSDLVPLNVVKAILSFILPMLVEIANGFFNDETFPDIFKRARIVPLHRNGDKDVAVISNRYRLYLYFPEFKLAITEKQHSRSDRMCEQDEKWRQRIRLEIANGFFNDETFPDIFKRARIVPLHRNGDKDVAVISNRYRLYLYFPEFKLAITEKQHSRSDRMCEQDEKWRQRIRLEIANGFFNDETFPDIFKRARIVPLHRNGDKDVANSSLLSQKSNTLEVTECVNKMKNGARGSDLVPPNVVKAILSFILPMLVEIANGFFNDETFPDIFKRARIVPLHRNGDKDVAVISNRYRLYLYFPEFKLAITEKQHSRSDRMCEQDEKWRQRIRLGTSKCC</sequence>
<name>A0AA88I849_ARTSF</name>
<dbReference type="AlphaFoldDB" id="A0AA88I849"/>
<accession>A0AA88I849</accession>
<dbReference type="EMBL" id="JAVRJZ010000005">
    <property type="protein sequence ID" value="KAK2723078.1"/>
    <property type="molecule type" value="Genomic_DNA"/>
</dbReference>
<comment type="caution">
    <text evidence="1">The sequence shown here is derived from an EMBL/GenBank/DDBJ whole genome shotgun (WGS) entry which is preliminary data.</text>
</comment>
<protein>
    <submittedName>
        <fullName evidence="1">Uncharacterized protein</fullName>
    </submittedName>
</protein>
<evidence type="ECO:0000313" key="1">
    <source>
        <dbReference type="EMBL" id="KAK2723078.1"/>
    </source>
</evidence>
<reference evidence="1" key="1">
    <citation type="submission" date="2023-07" db="EMBL/GenBank/DDBJ databases">
        <title>Chromosome-level genome assembly of Artemia franciscana.</title>
        <authorList>
            <person name="Jo E."/>
        </authorList>
    </citation>
    <scope>NUCLEOTIDE SEQUENCE</scope>
    <source>
        <tissue evidence="1">Whole body</tissue>
    </source>
</reference>
<dbReference type="Proteomes" id="UP001187531">
    <property type="component" value="Unassembled WGS sequence"/>
</dbReference>
<gene>
    <name evidence="1" type="ORF">QYM36_003318</name>
</gene>
<proteinExistence type="predicted"/>